<evidence type="ECO:0000256" key="6">
    <source>
        <dbReference type="ARBA" id="ARBA00047992"/>
    </source>
</evidence>
<protein>
    <recommendedName>
        <fullName evidence="10">Pyridoxal 5'-phosphate synthase subunit PdxT</fullName>
        <ecNumber evidence="10">4.3.3.6</ecNumber>
    </recommendedName>
    <alternativeName>
        <fullName evidence="10">Pdx2</fullName>
    </alternativeName>
    <alternativeName>
        <fullName evidence="10">Pyridoxal 5'-phosphate synthase glutaminase subunit</fullName>
        <ecNumber evidence="10">3.5.1.2</ecNumber>
    </alternativeName>
</protein>
<accession>A0A940NT25</accession>
<dbReference type="GO" id="GO:0006543">
    <property type="term" value="P:L-glutamine catabolic process"/>
    <property type="evidence" value="ECO:0007669"/>
    <property type="project" value="UniProtKB-UniRule"/>
</dbReference>
<dbReference type="GO" id="GO:0005829">
    <property type="term" value="C:cytosol"/>
    <property type="evidence" value="ECO:0007669"/>
    <property type="project" value="TreeGrafter"/>
</dbReference>
<evidence type="ECO:0000256" key="9">
    <source>
        <dbReference type="ARBA" id="ARBA00064749"/>
    </source>
</evidence>
<comment type="catalytic activity">
    <reaction evidence="7 10">
        <text>L-glutamine + H2O = L-glutamate + NH4(+)</text>
        <dbReference type="Rhea" id="RHEA:15889"/>
        <dbReference type="ChEBI" id="CHEBI:15377"/>
        <dbReference type="ChEBI" id="CHEBI:28938"/>
        <dbReference type="ChEBI" id="CHEBI:29985"/>
        <dbReference type="ChEBI" id="CHEBI:58359"/>
        <dbReference type="EC" id="3.5.1.2"/>
    </reaction>
</comment>
<keyword evidence="3 10" id="KW-0663">Pyridoxal phosphate</keyword>
<dbReference type="NCBIfam" id="TIGR03800">
    <property type="entry name" value="PLP_synth_Pdx2"/>
    <property type="match status" value="1"/>
</dbReference>
<dbReference type="GO" id="GO:0042823">
    <property type="term" value="P:pyridoxal phosphate biosynthetic process"/>
    <property type="evidence" value="ECO:0007669"/>
    <property type="project" value="UniProtKB-UniRule"/>
</dbReference>
<name>A0A940NT25_9BACI</name>
<dbReference type="AlphaFoldDB" id="A0A940NT25"/>
<dbReference type="GO" id="GO:1903600">
    <property type="term" value="C:glutaminase complex"/>
    <property type="evidence" value="ECO:0007669"/>
    <property type="project" value="TreeGrafter"/>
</dbReference>
<comment type="similarity">
    <text evidence="1 10">Belongs to the glutaminase PdxT/SNO family.</text>
</comment>
<dbReference type="PROSITE" id="PS51273">
    <property type="entry name" value="GATASE_TYPE_1"/>
    <property type="match status" value="1"/>
</dbReference>
<dbReference type="HAMAP" id="MF_01615">
    <property type="entry name" value="PdxT"/>
    <property type="match status" value="1"/>
</dbReference>
<comment type="pathway">
    <text evidence="10">Cofactor biosynthesis; pyridoxal 5'-phosphate biosynthesis.</text>
</comment>
<evidence type="ECO:0000256" key="11">
    <source>
        <dbReference type="PIRSR" id="PIRSR005639-1"/>
    </source>
</evidence>
<dbReference type="GO" id="GO:0008614">
    <property type="term" value="P:pyridoxine metabolic process"/>
    <property type="evidence" value="ECO:0007669"/>
    <property type="project" value="TreeGrafter"/>
</dbReference>
<evidence type="ECO:0000256" key="5">
    <source>
        <dbReference type="ARBA" id="ARBA00023239"/>
    </source>
</evidence>
<feature type="binding site" evidence="10 12">
    <location>
        <position position="105"/>
    </location>
    <ligand>
        <name>L-glutamine</name>
        <dbReference type="ChEBI" id="CHEBI:58359"/>
    </ligand>
</feature>
<dbReference type="PROSITE" id="PS51130">
    <property type="entry name" value="PDXT_SNO_2"/>
    <property type="match status" value="1"/>
</dbReference>
<dbReference type="SUPFAM" id="SSF52317">
    <property type="entry name" value="Class I glutamine amidotransferase-like"/>
    <property type="match status" value="1"/>
</dbReference>
<feature type="active site" description="Nucleophile" evidence="10 11">
    <location>
        <position position="78"/>
    </location>
</feature>
<dbReference type="EC" id="4.3.3.6" evidence="10"/>
<dbReference type="PANTHER" id="PTHR31559">
    <property type="entry name" value="PYRIDOXAL 5'-PHOSPHATE SYNTHASE SUBUNIT SNO"/>
    <property type="match status" value="1"/>
</dbReference>
<dbReference type="EMBL" id="JAGIYQ010000024">
    <property type="protein sequence ID" value="MBP0727320.1"/>
    <property type="molecule type" value="Genomic_DNA"/>
</dbReference>
<comment type="caution">
    <text evidence="13">The sequence shown here is derived from an EMBL/GenBank/DDBJ whole genome shotgun (WGS) entry which is preliminary data.</text>
</comment>
<organism evidence="13 14">
    <name type="scientific">Gottfriedia endophytica</name>
    <dbReference type="NCBI Taxonomy" id="2820819"/>
    <lineage>
        <taxon>Bacteria</taxon>
        <taxon>Bacillati</taxon>
        <taxon>Bacillota</taxon>
        <taxon>Bacilli</taxon>
        <taxon>Bacillales</taxon>
        <taxon>Bacillaceae</taxon>
        <taxon>Gottfriedia</taxon>
    </lineage>
</organism>
<evidence type="ECO:0000313" key="13">
    <source>
        <dbReference type="EMBL" id="MBP0727320.1"/>
    </source>
</evidence>
<dbReference type="FunFam" id="3.40.50.880:FF:000010">
    <property type="entry name" value="uncharacterized protein LOC100176842 isoform X2"/>
    <property type="match status" value="1"/>
</dbReference>
<evidence type="ECO:0000256" key="1">
    <source>
        <dbReference type="ARBA" id="ARBA00008345"/>
    </source>
</evidence>
<dbReference type="RefSeq" id="WP_209407657.1">
    <property type="nucleotide sequence ID" value="NZ_JAGIYQ010000024.1"/>
</dbReference>
<dbReference type="GO" id="GO:0004359">
    <property type="term" value="F:glutaminase activity"/>
    <property type="evidence" value="ECO:0007669"/>
    <property type="project" value="UniProtKB-UniRule"/>
</dbReference>
<dbReference type="PROSITE" id="PS01236">
    <property type="entry name" value="PDXT_SNO_1"/>
    <property type="match status" value="1"/>
</dbReference>
<comment type="function">
    <text evidence="8 10">Catalyzes the hydrolysis of glutamine to glutamate and ammonia as part of the biosynthesis of pyridoxal 5'-phosphate. The resulting ammonia molecule is channeled to the active site of PdxS.</text>
</comment>
<evidence type="ECO:0000256" key="2">
    <source>
        <dbReference type="ARBA" id="ARBA00022801"/>
    </source>
</evidence>
<keyword evidence="4 10" id="KW-0315">Glutamine amidotransferase</keyword>
<keyword evidence="14" id="KW-1185">Reference proteome</keyword>
<dbReference type="Gene3D" id="3.40.50.880">
    <property type="match status" value="1"/>
</dbReference>
<keyword evidence="2 10" id="KW-0378">Hydrolase</keyword>
<feature type="active site" description="Charge relay system" evidence="10 11">
    <location>
        <position position="169"/>
    </location>
</feature>
<evidence type="ECO:0000256" key="7">
    <source>
        <dbReference type="ARBA" id="ARBA00049534"/>
    </source>
</evidence>
<feature type="binding site" evidence="10 12">
    <location>
        <begin position="133"/>
        <end position="134"/>
    </location>
    <ligand>
        <name>L-glutamine</name>
        <dbReference type="ChEBI" id="CHEBI:58359"/>
    </ligand>
</feature>
<dbReference type="InterPro" id="IPR029062">
    <property type="entry name" value="Class_I_gatase-like"/>
</dbReference>
<feature type="binding site" evidence="10 12">
    <location>
        <begin position="46"/>
        <end position="48"/>
    </location>
    <ligand>
        <name>L-glutamine</name>
        <dbReference type="ChEBI" id="CHEBI:58359"/>
    </ligand>
</feature>
<evidence type="ECO:0000256" key="10">
    <source>
        <dbReference type="HAMAP-Rule" id="MF_01615"/>
    </source>
</evidence>
<dbReference type="PIRSF" id="PIRSF005639">
    <property type="entry name" value="Glut_amidoT_SNO"/>
    <property type="match status" value="1"/>
</dbReference>
<comment type="subunit">
    <text evidence="9 10">In the presence of PdxS, forms a dodecamer of heterodimers. Only shows activity in the heterodimer.</text>
</comment>
<dbReference type="CDD" id="cd01749">
    <property type="entry name" value="GATase1_PB"/>
    <property type="match status" value="1"/>
</dbReference>
<dbReference type="InterPro" id="IPR002161">
    <property type="entry name" value="PdxT/SNO"/>
</dbReference>
<dbReference type="PANTHER" id="PTHR31559:SF0">
    <property type="entry name" value="PYRIDOXAL 5'-PHOSPHATE SYNTHASE SUBUNIT SNO1-RELATED"/>
    <property type="match status" value="1"/>
</dbReference>
<feature type="active site" description="Charge relay system" evidence="10 11">
    <location>
        <position position="171"/>
    </location>
</feature>
<proteinExistence type="inferred from homology"/>
<evidence type="ECO:0000256" key="4">
    <source>
        <dbReference type="ARBA" id="ARBA00022962"/>
    </source>
</evidence>
<dbReference type="InterPro" id="IPR021196">
    <property type="entry name" value="PdxT/SNO_CS"/>
</dbReference>
<evidence type="ECO:0000256" key="12">
    <source>
        <dbReference type="PIRSR" id="PIRSR005639-2"/>
    </source>
</evidence>
<comment type="catalytic activity">
    <reaction evidence="6 10">
        <text>aldehydo-D-ribose 5-phosphate + D-glyceraldehyde 3-phosphate + L-glutamine = pyridoxal 5'-phosphate + L-glutamate + phosphate + 3 H2O + H(+)</text>
        <dbReference type="Rhea" id="RHEA:31507"/>
        <dbReference type="ChEBI" id="CHEBI:15377"/>
        <dbReference type="ChEBI" id="CHEBI:15378"/>
        <dbReference type="ChEBI" id="CHEBI:29985"/>
        <dbReference type="ChEBI" id="CHEBI:43474"/>
        <dbReference type="ChEBI" id="CHEBI:58273"/>
        <dbReference type="ChEBI" id="CHEBI:58359"/>
        <dbReference type="ChEBI" id="CHEBI:59776"/>
        <dbReference type="ChEBI" id="CHEBI:597326"/>
        <dbReference type="EC" id="4.3.3.6"/>
    </reaction>
</comment>
<dbReference type="Proteomes" id="UP000682134">
    <property type="component" value="Unassembled WGS sequence"/>
</dbReference>
<reference evidence="13" key="1">
    <citation type="submission" date="2021-04" db="EMBL/GenBank/DDBJ databases">
        <title>Genome seq and assembly of Bacillus sp.</title>
        <authorList>
            <person name="Chhetri G."/>
        </authorList>
    </citation>
    <scope>NUCLEOTIDE SEQUENCE</scope>
    <source>
        <strain evidence="13">RG28</strain>
    </source>
</reference>
<keyword evidence="5 10" id="KW-0456">Lyase</keyword>
<evidence type="ECO:0000256" key="3">
    <source>
        <dbReference type="ARBA" id="ARBA00022898"/>
    </source>
</evidence>
<evidence type="ECO:0000256" key="8">
    <source>
        <dbReference type="ARBA" id="ARBA00054599"/>
    </source>
</evidence>
<gene>
    <name evidence="10 13" type="primary">pdxT</name>
    <name evidence="13" type="ORF">J5Y03_19445</name>
</gene>
<dbReference type="GO" id="GO:0036381">
    <property type="term" value="F:pyridoxal 5'-phosphate synthase (glutamine hydrolysing) activity"/>
    <property type="evidence" value="ECO:0007669"/>
    <property type="project" value="UniProtKB-UniRule"/>
</dbReference>
<dbReference type="Pfam" id="PF01174">
    <property type="entry name" value="SNO"/>
    <property type="match status" value="1"/>
</dbReference>
<sequence>MKIGVLALQGAVQEHVRAIESCGAESVIIKRIEHLDEIDGIVLPGGESTAMRKLLDHIGLLEPLRKKIINGLPAFGTCAGMILLAKEIQGSDTVHLGVMDTVAERNAYGRQVDSFEVPLAIKGVCDDYPAVFIRAPYIESVSGDAEVISEYDGHIVAVRQRHMLAASFHPELTDDTRLMNYFVEMVKENSSK</sequence>
<dbReference type="EC" id="3.5.1.2" evidence="10"/>
<evidence type="ECO:0000313" key="14">
    <source>
        <dbReference type="Proteomes" id="UP000682134"/>
    </source>
</evidence>